<comment type="caution">
    <text evidence="1">The sequence shown here is derived from an EMBL/GenBank/DDBJ whole genome shotgun (WGS) entry which is preliminary data.</text>
</comment>
<organism evidence="1 2">
    <name type="scientific">Trichomalopsis sarcophagae</name>
    <dbReference type="NCBI Taxonomy" id="543379"/>
    <lineage>
        <taxon>Eukaryota</taxon>
        <taxon>Metazoa</taxon>
        <taxon>Ecdysozoa</taxon>
        <taxon>Arthropoda</taxon>
        <taxon>Hexapoda</taxon>
        <taxon>Insecta</taxon>
        <taxon>Pterygota</taxon>
        <taxon>Neoptera</taxon>
        <taxon>Endopterygota</taxon>
        <taxon>Hymenoptera</taxon>
        <taxon>Apocrita</taxon>
        <taxon>Proctotrupomorpha</taxon>
        <taxon>Chalcidoidea</taxon>
        <taxon>Pteromalidae</taxon>
        <taxon>Pteromalinae</taxon>
        <taxon>Trichomalopsis</taxon>
    </lineage>
</organism>
<sequence>MTRWSICSPIFTLAPIRARTSRTGIVREYLYLY</sequence>
<evidence type="ECO:0000313" key="2">
    <source>
        <dbReference type="Proteomes" id="UP000215335"/>
    </source>
</evidence>
<keyword evidence="2" id="KW-1185">Reference proteome</keyword>
<protein>
    <submittedName>
        <fullName evidence="1">Uncharacterized protein</fullName>
    </submittedName>
</protein>
<reference evidence="1 2" key="1">
    <citation type="journal article" date="2017" name="Curr. Biol.">
        <title>The Evolution of Venom by Co-option of Single-Copy Genes.</title>
        <authorList>
            <person name="Martinson E.O."/>
            <person name="Mrinalini"/>
            <person name="Kelkar Y.D."/>
            <person name="Chang C.H."/>
            <person name="Werren J.H."/>
        </authorList>
    </citation>
    <scope>NUCLEOTIDE SEQUENCE [LARGE SCALE GENOMIC DNA]</scope>
    <source>
        <strain evidence="1 2">Alberta</strain>
        <tissue evidence="1">Whole body</tissue>
    </source>
</reference>
<evidence type="ECO:0000313" key="1">
    <source>
        <dbReference type="EMBL" id="OXU17518.1"/>
    </source>
</evidence>
<accession>A0A232EGQ2</accession>
<gene>
    <name evidence="1" type="ORF">TSAR_001459</name>
</gene>
<dbReference type="AlphaFoldDB" id="A0A232EGQ2"/>
<dbReference type="EMBL" id="NNAY01004722">
    <property type="protein sequence ID" value="OXU17518.1"/>
    <property type="molecule type" value="Genomic_DNA"/>
</dbReference>
<name>A0A232EGQ2_9HYME</name>
<proteinExistence type="predicted"/>
<dbReference type="Proteomes" id="UP000215335">
    <property type="component" value="Unassembled WGS sequence"/>
</dbReference>